<dbReference type="EMBL" id="VOAH01000001">
    <property type="protein sequence ID" value="TVP41732.1"/>
    <property type="molecule type" value="Genomic_DNA"/>
</dbReference>
<organism evidence="1 2">
    <name type="scientific">Candidatus Nitrosocosmicus arcticus</name>
    <dbReference type="NCBI Taxonomy" id="2035267"/>
    <lineage>
        <taxon>Archaea</taxon>
        <taxon>Nitrososphaerota</taxon>
        <taxon>Nitrososphaeria</taxon>
        <taxon>Nitrososphaerales</taxon>
        <taxon>Nitrososphaeraceae</taxon>
        <taxon>Candidatus Nitrosocosmicus</taxon>
    </lineage>
</organism>
<proteinExistence type="predicted"/>
<keyword evidence="2" id="KW-1185">Reference proteome</keyword>
<comment type="caution">
    <text evidence="1">The sequence shown here is derived from an EMBL/GenBank/DDBJ whole genome shotgun (WGS) entry which is preliminary data.</text>
</comment>
<sequence length="100" mass="11711">MSNPDKHESDTNTITLSEFEIEKISKLYQTALDLTSENEQSQLADTIPETSTSDLIIKKRQAWHDVQNYLEELGKKYNYDPEKYVINKITRKLELYKPNS</sequence>
<gene>
    <name evidence="1" type="ORF">NARC_10138</name>
</gene>
<evidence type="ECO:0000313" key="1">
    <source>
        <dbReference type="EMBL" id="TVP41732.1"/>
    </source>
</evidence>
<dbReference type="AlphaFoldDB" id="A0A557SYQ2"/>
<evidence type="ECO:0000313" key="2">
    <source>
        <dbReference type="Proteomes" id="UP000315289"/>
    </source>
</evidence>
<dbReference type="RefSeq" id="WP_144728316.1">
    <property type="nucleotide sequence ID" value="NZ_ML675578.1"/>
</dbReference>
<protein>
    <submittedName>
        <fullName evidence="1">Uncharacterized protein</fullName>
    </submittedName>
</protein>
<accession>A0A557SYQ2</accession>
<reference evidence="1 2" key="1">
    <citation type="journal article" date="2019" name="Front. Microbiol.">
        <title>Ammonia Oxidation by the Arctic Terrestrial Thaumarchaeote Candidatus Nitrosocosmicus arcticus Is Stimulated by Increasing Temperatures.</title>
        <authorList>
            <person name="Alves R.J.E."/>
            <person name="Kerou M."/>
            <person name="Zappe A."/>
            <person name="Bittner R."/>
            <person name="Abby S.S."/>
            <person name="Schmidt H.A."/>
            <person name="Pfeifer K."/>
            <person name="Schleper C."/>
        </authorList>
    </citation>
    <scope>NUCLEOTIDE SEQUENCE [LARGE SCALE GENOMIC DNA]</scope>
    <source>
        <strain evidence="1 2">Kfb</strain>
    </source>
</reference>
<dbReference type="OrthoDB" id="10708at2157"/>
<name>A0A557SYQ2_9ARCH</name>
<dbReference type="Proteomes" id="UP000315289">
    <property type="component" value="Unassembled WGS sequence"/>
</dbReference>